<evidence type="ECO:0000313" key="2">
    <source>
        <dbReference type="EMBL" id="AUX25165.1"/>
    </source>
</evidence>
<evidence type="ECO:0000256" key="1">
    <source>
        <dbReference type="SAM" id="MobiDB-lite"/>
    </source>
</evidence>
<feature type="compositionally biased region" description="Basic and acidic residues" evidence="1">
    <location>
        <begin position="259"/>
        <end position="269"/>
    </location>
</feature>
<accession>A0A4P2Q6T0</accession>
<sequence>MARLSFRETLRRYVPPWLSDRPGRTVGFRVLYAIASVLDAGAEVLVQGLQARFPGLGTPTALPYIGRDRRIVRGPQESDAAYGARLVRWLDYWRAAGNAYVLALALQSFLYPGHPRIRIVTRSGVWYTLEPSGELLWHRAEPSNWDWDSLTHPERAGNWSEFWVIAYPPHYESDGNWGDGASTWGPGDTFGVRTATSNIAAIKSIIQQWKGAHTSCAMFILAYDPSSFDPASPPGAPGMPDGRWGHWSKDDGAGGLVKSRREDARYVEV</sequence>
<organism evidence="2 3">
    <name type="scientific">Sorangium cellulosum</name>
    <name type="common">Polyangium cellulosum</name>
    <dbReference type="NCBI Taxonomy" id="56"/>
    <lineage>
        <taxon>Bacteria</taxon>
        <taxon>Pseudomonadati</taxon>
        <taxon>Myxococcota</taxon>
        <taxon>Polyangia</taxon>
        <taxon>Polyangiales</taxon>
        <taxon>Polyangiaceae</taxon>
        <taxon>Sorangium</taxon>
    </lineage>
</organism>
<proteinExistence type="predicted"/>
<reference evidence="2 3" key="1">
    <citation type="submission" date="2015-09" db="EMBL/GenBank/DDBJ databases">
        <title>Sorangium comparison.</title>
        <authorList>
            <person name="Zaburannyi N."/>
            <person name="Bunk B."/>
            <person name="Overmann J."/>
            <person name="Mueller R."/>
        </authorList>
    </citation>
    <scope>NUCLEOTIDE SEQUENCE [LARGE SCALE GENOMIC DNA]</scope>
    <source>
        <strain evidence="2 3">So ceGT47</strain>
    </source>
</reference>
<dbReference type="AlphaFoldDB" id="A0A4P2Q6T0"/>
<dbReference type="EMBL" id="CP012670">
    <property type="protein sequence ID" value="AUX25165.1"/>
    <property type="molecule type" value="Genomic_DNA"/>
</dbReference>
<gene>
    <name evidence="2" type="ORF">SOCEGT47_057090</name>
</gene>
<feature type="region of interest" description="Disordered" evidence="1">
    <location>
        <begin position="231"/>
        <end position="269"/>
    </location>
</feature>
<dbReference type="OrthoDB" id="5502417at2"/>
<dbReference type="RefSeq" id="WP_129351918.1">
    <property type="nucleotide sequence ID" value="NZ_CP012670.1"/>
</dbReference>
<protein>
    <submittedName>
        <fullName evidence="2">Uncharacterized protein</fullName>
    </submittedName>
</protein>
<dbReference type="Proteomes" id="UP000295781">
    <property type="component" value="Chromosome"/>
</dbReference>
<name>A0A4P2Q6T0_SORCE</name>
<evidence type="ECO:0000313" key="3">
    <source>
        <dbReference type="Proteomes" id="UP000295781"/>
    </source>
</evidence>
<feature type="compositionally biased region" description="Basic and acidic residues" evidence="1">
    <location>
        <begin position="243"/>
        <end position="252"/>
    </location>
</feature>